<dbReference type="OrthoDB" id="7585382at2"/>
<accession>A0A175XZC6</accession>
<reference evidence="1" key="1">
    <citation type="submission" date="2016-03" db="EMBL/GenBank/DDBJ databases">
        <title>Sphingomonas melonis TY, whole genome shotgun sequencing.</title>
        <authorList>
            <person name="Wang H."/>
            <person name="Zhu P."/>
        </authorList>
    </citation>
    <scope>NUCLEOTIDE SEQUENCE [LARGE SCALE GENOMIC DNA]</scope>
    <source>
        <strain evidence="1">TY</strain>
    </source>
</reference>
<dbReference type="Proteomes" id="UP000078460">
    <property type="component" value="Unassembled WGS sequence"/>
</dbReference>
<dbReference type="STRING" id="621456.BJP26_14480"/>
<protein>
    <submittedName>
        <fullName evidence="1">Uncharacterized protein</fullName>
    </submittedName>
</protein>
<comment type="caution">
    <text evidence="1">The sequence shown here is derived from an EMBL/GenBank/DDBJ whole genome shotgun (WGS) entry which is preliminary data.</text>
</comment>
<name>A0A175XZC6_9SPHN</name>
<dbReference type="EMBL" id="LQCK02000068">
    <property type="protein sequence ID" value="KZB93526.1"/>
    <property type="molecule type" value="Genomic_DNA"/>
</dbReference>
<dbReference type="AlphaFoldDB" id="A0A175XZC6"/>
<evidence type="ECO:0000313" key="1">
    <source>
        <dbReference type="EMBL" id="KZB93526.1"/>
    </source>
</evidence>
<gene>
    <name evidence="1" type="ORF">AVM11_11675</name>
</gene>
<proteinExistence type="predicted"/>
<sequence>MHLNNALAIARADAARLARYVSRRERFLDALDWSLLTEDDARQSAMLDDLLADDLADSALYIDWLEHRIIEGGDPLTGVLRFALHPRPWHAEWITLAA</sequence>
<evidence type="ECO:0000313" key="2">
    <source>
        <dbReference type="Proteomes" id="UP000078460"/>
    </source>
</evidence>
<keyword evidence="2" id="KW-1185">Reference proteome</keyword>
<organism evidence="1 2">
    <name type="scientific">Sphingomonas melonis TY</name>
    <dbReference type="NCBI Taxonomy" id="621456"/>
    <lineage>
        <taxon>Bacteria</taxon>
        <taxon>Pseudomonadati</taxon>
        <taxon>Pseudomonadota</taxon>
        <taxon>Alphaproteobacteria</taxon>
        <taxon>Sphingomonadales</taxon>
        <taxon>Sphingomonadaceae</taxon>
        <taxon>Sphingomonas</taxon>
    </lineage>
</organism>
<dbReference type="RefSeq" id="WP_062126033.1">
    <property type="nucleotide sequence ID" value="NZ_CP017578.1"/>
</dbReference>
<dbReference type="KEGG" id="smy:BJP26_14480"/>